<dbReference type="Proteomes" id="UP000078542">
    <property type="component" value="Unassembled WGS sequence"/>
</dbReference>
<protein>
    <submittedName>
        <fullName evidence="1">Uncharacterized protein</fullName>
    </submittedName>
</protein>
<sequence length="51" mass="6060">MPGYMVVPPDRTVLAYRSLRMSTSHFMIELSVRCITISECNRIFSRVYIRY</sequence>
<evidence type="ECO:0000313" key="2">
    <source>
        <dbReference type="Proteomes" id="UP000078542"/>
    </source>
</evidence>
<dbReference type="EMBL" id="KQ977279">
    <property type="protein sequence ID" value="KYN04383.1"/>
    <property type="molecule type" value="Genomic_DNA"/>
</dbReference>
<accession>A0A195CUM2</accession>
<proteinExistence type="predicted"/>
<dbReference type="AlphaFoldDB" id="A0A195CUM2"/>
<organism evidence="1 2">
    <name type="scientific">Cyphomyrmex costatus</name>
    <dbReference type="NCBI Taxonomy" id="456900"/>
    <lineage>
        <taxon>Eukaryota</taxon>
        <taxon>Metazoa</taxon>
        <taxon>Ecdysozoa</taxon>
        <taxon>Arthropoda</taxon>
        <taxon>Hexapoda</taxon>
        <taxon>Insecta</taxon>
        <taxon>Pterygota</taxon>
        <taxon>Neoptera</taxon>
        <taxon>Endopterygota</taxon>
        <taxon>Hymenoptera</taxon>
        <taxon>Apocrita</taxon>
        <taxon>Aculeata</taxon>
        <taxon>Formicoidea</taxon>
        <taxon>Formicidae</taxon>
        <taxon>Myrmicinae</taxon>
        <taxon>Cyphomyrmex</taxon>
    </lineage>
</organism>
<name>A0A195CUM2_9HYME</name>
<keyword evidence="2" id="KW-1185">Reference proteome</keyword>
<evidence type="ECO:0000313" key="1">
    <source>
        <dbReference type="EMBL" id="KYN04383.1"/>
    </source>
</evidence>
<reference evidence="1 2" key="1">
    <citation type="submission" date="2016-03" db="EMBL/GenBank/DDBJ databases">
        <title>Cyphomyrmex costatus WGS genome.</title>
        <authorList>
            <person name="Nygaard S."/>
            <person name="Hu H."/>
            <person name="Boomsma J."/>
            <person name="Zhang G."/>
        </authorList>
    </citation>
    <scope>NUCLEOTIDE SEQUENCE [LARGE SCALE GENOMIC DNA]</scope>
    <source>
        <strain evidence="1">MS0001</strain>
        <tissue evidence="1">Whole body</tissue>
    </source>
</reference>
<gene>
    <name evidence="1" type="ORF">ALC62_05149</name>
</gene>